<dbReference type="Pfam" id="PF04969">
    <property type="entry name" value="CS"/>
    <property type="match status" value="1"/>
</dbReference>
<feature type="domain" description="SGS" evidence="3">
    <location>
        <begin position="263"/>
        <end position="349"/>
    </location>
</feature>
<protein>
    <submittedName>
        <fullName evidence="5">Cochaperone protein</fullName>
    </submittedName>
</protein>
<dbReference type="PROSITE" id="PS51203">
    <property type="entry name" value="CS"/>
    <property type="match status" value="1"/>
</dbReference>
<proteinExistence type="inferred from homology"/>
<dbReference type="Gene3D" id="1.25.40.10">
    <property type="entry name" value="Tetratricopeptide repeat domain"/>
    <property type="match status" value="1"/>
</dbReference>
<dbReference type="InterPro" id="IPR019734">
    <property type="entry name" value="TPR_rpt"/>
</dbReference>
<dbReference type="EMBL" id="JASJQH010000527">
    <property type="protein sequence ID" value="KAK9763940.1"/>
    <property type="molecule type" value="Genomic_DNA"/>
</dbReference>
<dbReference type="InterPro" id="IPR044563">
    <property type="entry name" value="Sgt1-like"/>
</dbReference>
<name>A0ABR2WQZ5_9FUNG</name>
<dbReference type="PROSITE" id="PS51048">
    <property type="entry name" value="SGS"/>
    <property type="match status" value="1"/>
</dbReference>
<dbReference type="SUPFAM" id="SSF48452">
    <property type="entry name" value="TPR-like"/>
    <property type="match status" value="1"/>
</dbReference>
<dbReference type="Gene3D" id="2.60.40.790">
    <property type="match status" value="1"/>
</dbReference>
<dbReference type="SUPFAM" id="SSF49764">
    <property type="entry name" value="HSP20-like chaperones"/>
    <property type="match status" value="1"/>
</dbReference>
<feature type="compositionally biased region" description="Basic and acidic residues" evidence="2">
    <location>
        <begin position="330"/>
        <end position="349"/>
    </location>
</feature>
<dbReference type="SMART" id="SM00028">
    <property type="entry name" value="TPR"/>
    <property type="match status" value="3"/>
</dbReference>
<reference evidence="5 6" key="1">
    <citation type="submission" date="2023-04" db="EMBL/GenBank/DDBJ databases">
        <title>Genome of Basidiobolus ranarum AG-B5.</title>
        <authorList>
            <person name="Stajich J.E."/>
            <person name="Carter-House D."/>
            <person name="Gryganskyi A."/>
        </authorList>
    </citation>
    <scope>NUCLEOTIDE SEQUENCE [LARGE SCALE GENOMIC DNA]</scope>
    <source>
        <strain evidence="5 6">AG-B5</strain>
    </source>
</reference>
<comment type="caution">
    <text evidence="5">The sequence shown here is derived from an EMBL/GenBank/DDBJ whole genome shotgun (WGS) entry which is preliminary data.</text>
</comment>
<dbReference type="InterPro" id="IPR007699">
    <property type="entry name" value="SGS_dom"/>
</dbReference>
<accession>A0ABR2WQZ5</accession>
<evidence type="ECO:0000256" key="1">
    <source>
        <dbReference type="ARBA" id="ARBA00008509"/>
    </source>
</evidence>
<comment type="similarity">
    <text evidence="1">Belongs to the SGT1 family.</text>
</comment>
<dbReference type="Pfam" id="PF05002">
    <property type="entry name" value="SGS"/>
    <property type="match status" value="1"/>
</dbReference>
<feature type="domain" description="CS" evidence="4">
    <location>
        <begin position="155"/>
        <end position="246"/>
    </location>
</feature>
<gene>
    <name evidence="5" type="primary">SGT1</name>
    <name evidence="5" type="ORF">K7432_008961</name>
</gene>
<dbReference type="InterPro" id="IPR011990">
    <property type="entry name" value="TPR-like_helical_dom_sf"/>
</dbReference>
<organism evidence="5 6">
    <name type="scientific">Basidiobolus ranarum</name>
    <dbReference type="NCBI Taxonomy" id="34480"/>
    <lineage>
        <taxon>Eukaryota</taxon>
        <taxon>Fungi</taxon>
        <taxon>Fungi incertae sedis</taxon>
        <taxon>Zoopagomycota</taxon>
        <taxon>Entomophthoromycotina</taxon>
        <taxon>Basidiobolomycetes</taxon>
        <taxon>Basidiobolales</taxon>
        <taxon>Basidiobolaceae</taxon>
        <taxon>Basidiobolus</taxon>
    </lineage>
</organism>
<dbReference type="InterPro" id="IPR008978">
    <property type="entry name" value="HSP20-like_chaperone"/>
</dbReference>
<dbReference type="PANTHER" id="PTHR45862">
    <property type="entry name" value="PROTEIN SGT1 HOMOLOG"/>
    <property type="match status" value="1"/>
</dbReference>
<keyword evidence="6" id="KW-1185">Reference proteome</keyword>
<dbReference type="CDD" id="cd06466">
    <property type="entry name" value="p23_CS_SGT1_like"/>
    <property type="match status" value="1"/>
</dbReference>
<sequence length="349" mass="39298">MSDSTELYKQAVDLFFDDDFTASFELISEAIVLEPTNPEYYLKRSAVSGKLGKLESSLEDAIKAIELLEKSGGGDKTLSKAYLRKGTVLFDLKRFIRAKEAFERVRAFNQEEKNLDRWWKKCLEKCPKEPEVLKKPELNSSEPVVPADIPKPPGSSKIKTEWFQSHDFITITLFIKNVKQSDVSVDFEERGASISVKTPTGSDLNYDWEPLSHPIIPGESKYLVLSTKIELKLKKAHSGVQWGVLEGVDKLVSNLNNSASKPSYPSSAKSAKNWDKLEKELENDDKPEGDQALNSMFQQLYKGADENVRKAMVKSFVESGGTCLSTNWDEVSKSKVEVRPPEGMEPKKY</sequence>
<feature type="region of interest" description="Disordered" evidence="2">
    <location>
        <begin position="322"/>
        <end position="349"/>
    </location>
</feature>
<evidence type="ECO:0000259" key="3">
    <source>
        <dbReference type="PROSITE" id="PS51048"/>
    </source>
</evidence>
<dbReference type="InterPro" id="IPR007052">
    <property type="entry name" value="CS_dom"/>
</dbReference>
<evidence type="ECO:0000313" key="5">
    <source>
        <dbReference type="EMBL" id="KAK9763940.1"/>
    </source>
</evidence>
<dbReference type="Proteomes" id="UP001479436">
    <property type="component" value="Unassembled WGS sequence"/>
</dbReference>
<evidence type="ECO:0000313" key="6">
    <source>
        <dbReference type="Proteomes" id="UP001479436"/>
    </source>
</evidence>
<evidence type="ECO:0000256" key="2">
    <source>
        <dbReference type="SAM" id="MobiDB-lite"/>
    </source>
</evidence>
<evidence type="ECO:0000259" key="4">
    <source>
        <dbReference type="PROSITE" id="PS51203"/>
    </source>
</evidence>